<feature type="region of interest" description="Disordered" evidence="6">
    <location>
        <begin position="239"/>
        <end position="267"/>
    </location>
</feature>
<dbReference type="Pfam" id="PF13720">
    <property type="entry name" value="Acetyltransf_11"/>
    <property type="match status" value="1"/>
</dbReference>
<dbReference type="InterPro" id="IPR011004">
    <property type="entry name" value="Trimer_LpxA-like_sf"/>
</dbReference>
<keyword evidence="5" id="KW-0012">Acyltransferase</keyword>
<feature type="region of interest" description="Disordered" evidence="6">
    <location>
        <begin position="188"/>
        <end position="215"/>
    </location>
</feature>
<feature type="compositionally biased region" description="Basic and acidic residues" evidence="6">
    <location>
        <begin position="255"/>
        <end position="267"/>
    </location>
</feature>
<dbReference type="PANTHER" id="PTHR43480">
    <property type="entry name" value="ACYL-[ACYL-CARRIER-PROTEIN]--UDP-N-ACETYLGLUCOSAMINE O-ACYLTRANSFERASE"/>
    <property type="match status" value="1"/>
</dbReference>
<keyword evidence="4" id="KW-0443">Lipid metabolism</keyword>
<keyword evidence="3" id="KW-0808">Transferase</keyword>
<feature type="domain" description="UDP N-acetylglucosamine O-acyltransferase C-terminal" evidence="7">
    <location>
        <begin position="382"/>
        <end position="473"/>
    </location>
</feature>
<dbReference type="AlphaFoldDB" id="A0AAQ3T8X0"/>
<name>A0AAQ3T8X0_PASNO</name>
<evidence type="ECO:0000313" key="8">
    <source>
        <dbReference type="EMBL" id="WVZ69033.1"/>
    </source>
</evidence>
<dbReference type="Proteomes" id="UP001341281">
    <property type="component" value="Chromosome 04"/>
</dbReference>
<dbReference type="GO" id="GO:0008780">
    <property type="term" value="F:acyl-[acyl-carrier-protein]-UDP-N-acetylglucosamine O-acyltransferase activity"/>
    <property type="evidence" value="ECO:0007669"/>
    <property type="project" value="InterPro"/>
</dbReference>
<evidence type="ECO:0000256" key="1">
    <source>
        <dbReference type="ARBA" id="ARBA00022516"/>
    </source>
</evidence>
<dbReference type="PANTHER" id="PTHR43480:SF1">
    <property type="entry name" value="ACYL-[ACYL-CARRIER-PROTEIN]--UDP-N-ACETYLGLUCOSAMINE O-ACYLTRANSFERASE, MITOCHONDRIAL-RELATED"/>
    <property type="match status" value="1"/>
</dbReference>
<keyword evidence="2" id="KW-0441">Lipid A biosynthesis</keyword>
<dbReference type="InterPro" id="IPR037157">
    <property type="entry name" value="Acetyltransf_C_sf"/>
</dbReference>
<dbReference type="InterPro" id="IPR010137">
    <property type="entry name" value="Lipid_A_LpxA"/>
</dbReference>
<feature type="compositionally biased region" description="Acidic residues" evidence="6">
    <location>
        <begin position="198"/>
        <end position="208"/>
    </location>
</feature>
<dbReference type="Pfam" id="PF00132">
    <property type="entry name" value="Hexapep"/>
    <property type="match status" value="2"/>
</dbReference>
<dbReference type="GO" id="GO:0009245">
    <property type="term" value="P:lipid A biosynthetic process"/>
    <property type="evidence" value="ECO:0007669"/>
    <property type="project" value="UniProtKB-KW"/>
</dbReference>
<dbReference type="GO" id="GO:0016020">
    <property type="term" value="C:membrane"/>
    <property type="evidence" value="ECO:0007669"/>
    <property type="project" value="GOC"/>
</dbReference>
<evidence type="ECO:0000256" key="5">
    <source>
        <dbReference type="ARBA" id="ARBA00023315"/>
    </source>
</evidence>
<gene>
    <name evidence="8" type="ORF">U9M48_017890</name>
</gene>
<evidence type="ECO:0000259" key="7">
    <source>
        <dbReference type="Pfam" id="PF13720"/>
    </source>
</evidence>
<keyword evidence="9" id="KW-1185">Reference proteome</keyword>
<evidence type="ECO:0000256" key="6">
    <source>
        <dbReference type="SAM" id="MobiDB-lite"/>
    </source>
</evidence>
<dbReference type="InterPro" id="IPR001451">
    <property type="entry name" value="Hexapep"/>
</dbReference>
<dbReference type="SUPFAM" id="SSF51161">
    <property type="entry name" value="Trimeric LpxA-like enzymes"/>
    <property type="match status" value="2"/>
</dbReference>
<sequence length="481" mass="51690">MAAAAAAARRLLSSRLQTTTTRLLHASTHALSLSLSPPSVISPDRISLHGLPFASDDAFSFSRLACSCRCFPGSSTGDFGGFIHPAAVVHPDAVIGQGVLIGPFCTVGPSARIGDACQLHGGSHVMGDTELGEGCVVQTGAILGADIPGQTIIGENNVIGHYAVVGVKCQDLKYKTLINPGCPSAPCQNSTKMREGGLEEEEEEEEEGKDQGGEVDITGGSGVDLMNLFSVPHQLQQGRWKREAAMVDPGKGKGKGKEKEKRRGREDCFNDKASSRLTLGTGEECFLHIGRNNEIREYCSIHRSSKSCDCTVIGDNNLIMGSCHVAHDCKIGSNNIFANNTLFAGHVVVEDSTHTAGAVVVHQFCHIGSYSFLGGGSVVAQDVPRYTMVSGDRAELRGLNLEGLRRNGISDQEVRSLRKAYQKVFMSSITNESSFEDRLAELEQEIELLESPAVSRMLESIRMSFDQGRRGICKFRSWSSS</sequence>
<evidence type="ECO:0000256" key="3">
    <source>
        <dbReference type="ARBA" id="ARBA00022679"/>
    </source>
</evidence>
<evidence type="ECO:0000256" key="2">
    <source>
        <dbReference type="ARBA" id="ARBA00022556"/>
    </source>
</evidence>
<reference evidence="8 9" key="1">
    <citation type="submission" date="2024-02" db="EMBL/GenBank/DDBJ databases">
        <title>High-quality chromosome-scale genome assembly of Pensacola bahiagrass (Paspalum notatum Flugge var. saurae).</title>
        <authorList>
            <person name="Vega J.M."/>
            <person name="Podio M."/>
            <person name="Orjuela J."/>
            <person name="Siena L.A."/>
            <person name="Pessino S.C."/>
            <person name="Combes M.C."/>
            <person name="Mariac C."/>
            <person name="Albertini E."/>
            <person name="Pupilli F."/>
            <person name="Ortiz J.P.A."/>
            <person name="Leblanc O."/>
        </authorList>
    </citation>
    <scope>NUCLEOTIDE SEQUENCE [LARGE SCALE GENOMIC DNA]</scope>
    <source>
        <strain evidence="8">R1</strain>
        <tissue evidence="8">Leaf</tissue>
    </source>
</reference>
<dbReference type="EMBL" id="CP144748">
    <property type="protein sequence ID" value="WVZ69033.1"/>
    <property type="molecule type" value="Genomic_DNA"/>
</dbReference>
<evidence type="ECO:0000256" key="4">
    <source>
        <dbReference type="ARBA" id="ARBA00023098"/>
    </source>
</evidence>
<proteinExistence type="predicted"/>
<evidence type="ECO:0000313" key="9">
    <source>
        <dbReference type="Proteomes" id="UP001341281"/>
    </source>
</evidence>
<keyword evidence="1" id="KW-0444">Lipid biosynthesis</keyword>
<organism evidence="8 9">
    <name type="scientific">Paspalum notatum var. saurae</name>
    <dbReference type="NCBI Taxonomy" id="547442"/>
    <lineage>
        <taxon>Eukaryota</taxon>
        <taxon>Viridiplantae</taxon>
        <taxon>Streptophyta</taxon>
        <taxon>Embryophyta</taxon>
        <taxon>Tracheophyta</taxon>
        <taxon>Spermatophyta</taxon>
        <taxon>Magnoliopsida</taxon>
        <taxon>Liliopsida</taxon>
        <taxon>Poales</taxon>
        <taxon>Poaceae</taxon>
        <taxon>PACMAD clade</taxon>
        <taxon>Panicoideae</taxon>
        <taxon>Andropogonodae</taxon>
        <taxon>Paspaleae</taxon>
        <taxon>Paspalinae</taxon>
        <taxon>Paspalum</taxon>
    </lineage>
</organism>
<dbReference type="InterPro" id="IPR029098">
    <property type="entry name" value="Acetyltransf_C"/>
</dbReference>
<accession>A0AAQ3T8X0</accession>
<dbReference type="Gene3D" id="1.20.1180.10">
    <property type="entry name" value="Udp N-acetylglucosamine O-acyltransferase, C-terminal domain"/>
    <property type="match status" value="1"/>
</dbReference>
<protein>
    <recommendedName>
        <fullName evidence="7">UDP N-acetylglucosamine O-acyltransferase C-terminal domain-containing protein</fullName>
    </recommendedName>
</protein>
<dbReference type="Gene3D" id="2.160.10.10">
    <property type="entry name" value="Hexapeptide repeat proteins"/>
    <property type="match status" value="2"/>
</dbReference>